<keyword evidence="4" id="KW-1185">Reference proteome</keyword>
<dbReference type="OrthoDB" id="3696488at2"/>
<evidence type="ECO:0000313" key="4">
    <source>
        <dbReference type="Proteomes" id="UP000294911"/>
    </source>
</evidence>
<accession>A0A4R2RA76</accession>
<organism evidence="3 4">
    <name type="scientific">Tamaricihabitans halophyticus</name>
    <dbReference type="NCBI Taxonomy" id="1262583"/>
    <lineage>
        <taxon>Bacteria</taxon>
        <taxon>Bacillati</taxon>
        <taxon>Actinomycetota</taxon>
        <taxon>Actinomycetes</taxon>
        <taxon>Pseudonocardiales</taxon>
        <taxon>Pseudonocardiaceae</taxon>
        <taxon>Tamaricihabitans</taxon>
    </lineage>
</organism>
<feature type="compositionally biased region" description="Basic and acidic residues" evidence="1">
    <location>
        <begin position="88"/>
        <end position="98"/>
    </location>
</feature>
<comment type="caution">
    <text evidence="3">The sequence shown here is derived from an EMBL/GenBank/DDBJ whole genome shotgun (WGS) entry which is preliminary data.</text>
</comment>
<evidence type="ECO:0000256" key="2">
    <source>
        <dbReference type="SAM" id="Phobius"/>
    </source>
</evidence>
<feature type="region of interest" description="Disordered" evidence="1">
    <location>
        <begin position="74"/>
        <end position="98"/>
    </location>
</feature>
<dbReference type="RefSeq" id="WP_132874932.1">
    <property type="nucleotide sequence ID" value="NZ_SLXQ01000001.1"/>
</dbReference>
<sequence>MALGGPELAKRGLQHRLLSTRASAVLPMLGAVISATALAGVAVFTVAQAGCDDGGQYVYHDNKVELVGSCLDENKLPGNHLPTHPRHSGPDDPSEFRP</sequence>
<keyword evidence="2" id="KW-0472">Membrane</keyword>
<gene>
    <name evidence="3" type="ORF">EV191_101256</name>
</gene>
<evidence type="ECO:0000256" key="1">
    <source>
        <dbReference type="SAM" id="MobiDB-lite"/>
    </source>
</evidence>
<feature type="transmembrane region" description="Helical" evidence="2">
    <location>
        <begin position="24"/>
        <end position="47"/>
    </location>
</feature>
<keyword evidence="2" id="KW-1133">Transmembrane helix</keyword>
<keyword evidence="2" id="KW-0812">Transmembrane</keyword>
<proteinExistence type="predicted"/>
<evidence type="ECO:0000313" key="3">
    <source>
        <dbReference type="EMBL" id="TCP56315.1"/>
    </source>
</evidence>
<dbReference type="Proteomes" id="UP000294911">
    <property type="component" value="Unassembled WGS sequence"/>
</dbReference>
<name>A0A4R2RA76_9PSEU</name>
<dbReference type="EMBL" id="SLXQ01000001">
    <property type="protein sequence ID" value="TCP56315.1"/>
    <property type="molecule type" value="Genomic_DNA"/>
</dbReference>
<protein>
    <submittedName>
        <fullName evidence="3">Uncharacterized protein</fullName>
    </submittedName>
</protein>
<dbReference type="AlphaFoldDB" id="A0A4R2RA76"/>
<reference evidence="3 4" key="1">
    <citation type="submission" date="2019-03" db="EMBL/GenBank/DDBJ databases">
        <title>Genomic Encyclopedia of Type Strains, Phase IV (KMG-IV): sequencing the most valuable type-strain genomes for metagenomic binning, comparative biology and taxonomic classification.</title>
        <authorList>
            <person name="Goeker M."/>
        </authorList>
    </citation>
    <scope>NUCLEOTIDE SEQUENCE [LARGE SCALE GENOMIC DNA]</scope>
    <source>
        <strain evidence="3 4">DSM 45765</strain>
    </source>
</reference>